<protein>
    <submittedName>
        <fullName evidence="3">Putative hydrolase</fullName>
    </submittedName>
</protein>
<dbReference type="SUPFAM" id="SSF53474">
    <property type="entry name" value="alpha/beta-Hydrolases"/>
    <property type="match status" value="1"/>
</dbReference>
<keyword evidence="1 3" id="KW-0378">Hydrolase</keyword>
<evidence type="ECO:0000313" key="3">
    <source>
        <dbReference type="EMBL" id="GAB19772.1"/>
    </source>
</evidence>
<gene>
    <name evidence="3" type="ORF">GOEFS_095_00070</name>
</gene>
<feature type="domain" description="AB hydrolase-1" evidence="2">
    <location>
        <begin position="52"/>
        <end position="292"/>
    </location>
</feature>
<evidence type="ECO:0000259" key="2">
    <source>
        <dbReference type="Pfam" id="PF00561"/>
    </source>
</evidence>
<dbReference type="GO" id="GO:0016020">
    <property type="term" value="C:membrane"/>
    <property type="evidence" value="ECO:0007669"/>
    <property type="project" value="TreeGrafter"/>
</dbReference>
<dbReference type="AlphaFoldDB" id="H0R3X1"/>
<accession>H0R3X1</accession>
<dbReference type="eggNOG" id="COG0596">
    <property type="taxonomic scope" value="Bacteria"/>
</dbReference>
<dbReference type="GO" id="GO:0016787">
    <property type="term" value="F:hydrolase activity"/>
    <property type="evidence" value="ECO:0007669"/>
    <property type="project" value="UniProtKB-KW"/>
</dbReference>
<dbReference type="OrthoDB" id="27092at2"/>
<dbReference type="RefSeq" id="WP_007319107.1">
    <property type="nucleotide sequence ID" value="NZ_BAEH01000095.1"/>
</dbReference>
<sequence length="318" mass="34885">MTVPAVVFVEHSRRESPRLPKLGPTTGGLSASADVVVRVAERGASKSDAASTVVFLHNGGANREIWEPVIDRLGPSIRALSIDLPGYGESDAPSSGFRRSDYADVIEQFLDHYVDDPSVVLVGNCMGSAFAWTVADRRPDRIGALVLINPLTKQTARRSVAGRLLPIPVAIDLGRVVGWLRLPGPLSTLALVPQFGFTGLRRRLWWRHRKLATQWRDSGRVRPVASLFHDIDSYTELDMFRRPEYWPWTAMVWGAANWALSPKAGARLADGLRPDRNIRLRGAGHLAMLEEPDKVAGIVECAVAERALTGRCDVSSAI</sequence>
<dbReference type="Pfam" id="PF00561">
    <property type="entry name" value="Abhydrolase_1"/>
    <property type="match status" value="1"/>
</dbReference>
<dbReference type="PRINTS" id="PR00111">
    <property type="entry name" value="ABHYDROLASE"/>
</dbReference>
<dbReference type="InterPro" id="IPR029058">
    <property type="entry name" value="AB_hydrolase_fold"/>
</dbReference>
<dbReference type="EMBL" id="BAEH01000095">
    <property type="protein sequence ID" value="GAB19772.1"/>
    <property type="molecule type" value="Genomic_DNA"/>
</dbReference>
<dbReference type="PANTHER" id="PTHR43798:SF31">
    <property type="entry name" value="AB HYDROLASE SUPERFAMILY PROTEIN YCLE"/>
    <property type="match status" value="1"/>
</dbReference>
<dbReference type="InterPro" id="IPR000073">
    <property type="entry name" value="AB_hydrolase_1"/>
</dbReference>
<dbReference type="STRING" id="1077974.GOEFS_095_00070"/>
<dbReference type="Gene3D" id="3.40.50.1820">
    <property type="entry name" value="alpha/beta hydrolase"/>
    <property type="match status" value="1"/>
</dbReference>
<reference evidence="3 4" key="1">
    <citation type="submission" date="2011-12" db="EMBL/GenBank/DDBJ databases">
        <title>Whole genome shotgun sequence of Gordonia effusa NBRC 100432.</title>
        <authorList>
            <person name="Yoshida I."/>
            <person name="Takarada H."/>
            <person name="Hosoyama A."/>
            <person name="Tsuchikane K."/>
            <person name="Katsumata H."/>
            <person name="Yamazaki S."/>
            <person name="Fujita N."/>
        </authorList>
    </citation>
    <scope>NUCLEOTIDE SEQUENCE [LARGE SCALE GENOMIC DNA]</scope>
    <source>
        <strain evidence="3 4">NBRC 100432</strain>
    </source>
</reference>
<dbReference type="InterPro" id="IPR000639">
    <property type="entry name" value="Epox_hydrolase-like"/>
</dbReference>
<comment type="caution">
    <text evidence="3">The sequence shown here is derived from an EMBL/GenBank/DDBJ whole genome shotgun (WGS) entry which is preliminary data.</text>
</comment>
<organism evidence="3 4">
    <name type="scientific">Gordonia effusa NBRC 100432</name>
    <dbReference type="NCBI Taxonomy" id="1077974"/>
    <lineage>
        <taxon>Bacteria</taxon>
        <taxon>Bacillati</taxon>
        <taxon>Actinomycetota</taxon>
        <taxon>Actinomycetes</taxon>
        <taxon>Mycobacteriales</taxon>
        <taxon>Gordoniaceae</taxon>
        <taxon>Gordonia</taxon>
    </lineage>
</organism>
<dbReference type="InterPro" id="IPR050266">
    <property type="entry name" value="AB_hydrolase_sf"/>
</dbReference>
<proteinExistence type="predicted"/>
<dbReference type="PANTHER" id="PTHR43798">
    <property type="entry name" value="MONOACYLGLYCEROL LIPASE"/>
    <property type="match status" value="1"/>
</dbReference>
<name>H0R3X1_9ACTN</name>
<evidence type="ECO:0000256" key="1">
    <source>
        <dbReference type="ARBA" id="ARBA00022801"/>
    </source>
</evidence>
<keyword evidence="4" id="KW-1185">Reference proteome</keyword>
<dbReference type="PRINTS" id="PR00412">
    <property type="entry name" value="EPOXHYDRLASE"/>
</dbReference>
<evidence type="ECO:0000313" key="4">
    <source>
        <dbReference type="Proteomes" id="UP000035034"/>
    </source>
</evidence>
<dbReference type="Proteomes" id="UP000035034">
    <property type="component" value="Unassembled WGS sequence"/>
</dbReference>